<proteinExistence type="inferred from homology"/>
<evidence type="ECO:0008006" key="9">
    <source>
        <dbReference type="Google" id="ProtNLM"/>
    </source>
</evidence>
<dbReference type="NCBIfam" id="TIGR00797">
    <property type="entry name" value="matE"/>
    <property type="match status" value="1"/>
</dbReference>
<dbReference type="Proteomes" id="UP001157974">
    <property type="component" value="Unassembled WGS sequence"/>
</dbReference>
<feature type="transmembrane region" description="Helical" evidence="6">
    <location>
        <begin position="496"/>
        <end position="516"/>
    </location>
</feature>
<feature type="transmembrane region" description="Helical" evidence="6">
    <location>
        <begin position="407"/>
        <end position="428"/>
    </location>
</feature>
<feature type="transmembrane region" description="Helical" evidence="6">
    <location>
        <begin position="182"/>
        <end position="204"/>
    </location>
</feature>
<evidence type="ECO:0000256" key="3">
    <source>
        <dbReference type="ARBA" id="ARBA00022692"/>
    </source>
</evidence>
<dbReference type="InterPro" id="IPR002528">
    <property type="entry name" value="MATE_fam"/>
</dbReference>
<dbReference type="GO" id="GO:0016020">
    <property type="term" value="C:membrane"/>
    <property type="evidence" value="ECO:0007669"/>
    <property type="project" value="UniProtKB-SubCell"/>
</dbReference>
<dbReference type="PANTHER" id="PTHR42893">
    <property type="entry name" value="PROTEIN DETOXIFICATION 44, CHLOROPLASTIC-RELATED"/>
    <property type="match status" value="1"/>
</dbReference>
<feature type="transmembrane region" description="Helical" evidence="6">
    <location>
        <begin position="364"/>
        <end position="387"/>
    </location>
</feature>
<dbReference type="Pfam" id="PF01554">
    <property type="entry name" value="MatE"/>
    <property type="match status" value="2"/>
</dbReference>
<sequence length="532" mass="56860">MVDGPRVFGFVGLNVGSSAPARSKGCLSINQRRRARFLTVATDKASSSQADITKAQSKSFVDGQDAIRDSQEETQPTLLDDVLRRLNVFRKTEYDGEILRMALPSYGSMLMDPLASLVDTLFVGRLGVLQLAGVGVANSLFCYFSWMFFFLVATTTSEVAIARATKSGTEQSERISKTVGGALWIAFTIGFVSLFFAWFGAPLFISLFGAKGGVSAFAIEYLRIRAYALPAHMCFFVLTGALRGLQDFDSPLFASVLCNVANVVLDAFFMVGLGMGVAGVAAATTIAQVASVSVLGWVVVRKGCLRLEHVFRLPCKAARDGILRPGAVMVMNEVSESVVLTVTSAMATRIGPVEGAAMALARQLWGILGVFWWPLAIVSQSMAASLFAGKSIKAMRTVVGRMGQMAFYAASMAGLLLVITMPILPGLFIKDEAVKGATQLILPIIALTLPFDAVVDVVGGALTGCKQYAFVARTMVIAATVSIALLFFLLHGLRLGLPGVWIALGCCSLTKLGLALPRYFKISRSVEPEPAH</sequence>
<feature type="transmembrane region" description="Helical" evidence="6">
    <location>
        <begin position="470"/>
        <end position="490"/>
    </location>
</feature>
<dbReference type="AlphaFoldDB" id="A0AAV8UWM9"/>
<dbReference type="GO" id="GO:0015297">
    <property type="term" value="F:antiporter activity"/>
    <property type="evidence" value="ECO:0007669"/>
    <property type="project" value="InterPro"/>
</dbReference>
<feature type="transmembrane region" description="Helical" evidence="6">
    <location>
        <begin position="440"/>
        <end position="463"/>
    </location>
</feature>
<feature type="transmembrane region" description="Helical" evidence="6">
    <location>
        <begin position="252"/>
        <end position="271"/>
    </location>
</feature>
<comment type="subcellular location">
    <subcellularLocation>
        <location evidence="1">Membrane</location>
        <topology evidence="1">Multi-pass membrane protein</topology>
    </subcellularLocation>
</comment>
<feature type="transmembrane region" description="Helical" evidence="6">
    <location>
        <begin position="321"/>
        <end position="344"/>
    </location>
</feature>
<keyword evidence="4 6" id="KW-1133">Transmembrane helix</keyword>
<evidence type="ECO:0000256" key="5">
    <source>
        <dbReference type="ARBA" id="ARBA00023136"/>
    </source>
</evidence>
<evidence type="ECO:0000256" key="1">
    <source>
        <dbReference type="ARBA" id="ARBA00004141"/>
    </source>
</evidence>
<dbReference type="PANTHER" id="PTHR42893:SF46">
    <property type="entry name" value="PROTEIN DETOXIFICATION 44, CHLOROPLASTIC"/>
    <property type="match status" value="1"/>
</dbReference>
<protein>
    <recommendedName>
        <fullName evidence="9">Protein DETOXIFICATION</fullName>
    </recommendedName>
</protein>
<reference evidence="7 8" key="1">
    <citation type="journal article" date="2023" name="Nat. Commun.">
        <title>Origin of minicircular mitochondrial genomes in red algae.</title>
        <authorList>
            <person name="Lee Y."/>
            <person name="Cho C.H."/>
            <person name="Lee Y.M."/>
            <person name="Park S.I."/>
            <person name="Yang J.H."/>
            <person name="West J.A."/>
            <person name="Bhattacharya D."/>
            <person name="Yoon H.S."/>
        </authorList>
    </citation>
    <scope>NUCLEOTIDE SEQUENCE [LARGE SCALE GENOMIC DNA]</scope>
    <source>
        <strain evidence="7 8">CCMP1338</strain>
        <tissue evidence="7">Whole cell</tissue>
    </source>
</reference>
<dbReference type="EMBL" id="JAMWBK010000003">
    <property type="protein sequence ID" value="KAJ8906459.1"/>
    <property type="molecule type" value="Genomic_DNA"/>
</dbReference>
<keyword evidence="5 6" id="KW-0472">Membrane</keyword>
<evidence type="ECO:0000313" key="8">
    <source>
        <dbReference type="Proteomes" id="UP001157974"/>
    </source>
</evidence>
<feature type="transmembrane region" description="Helical" evidence="6">
    <location>
        <begin position="277"/>
        <end position="300"/>
    </location>
</feature>
<evidence type="ECO:0000256" key="4">
    <source>
        <dbReference type="ARBA" id="ARBA00022989"/>
    </source>
</evidence>
<dbReference type="InterPro" id="IPR044644">
    <property type="entry name" value="DinF-like"/>
</dbReference>
<accession>A0AAV8UWM9</accession>
<comment type="caution">
    <text evidence="7">The sequence shown here is derived from an EMBL/GenBank/DDBJ whole genome shotgun (WGS) entry which is preliminary data.</text>
</comment>
<keyword evidence="3 6" id="KW-0812">Transmembrane</keyword>
<evidence type="ECO:0000256" key="2">
    <source>
        <dbReference type="ARBA" id="ARBA00010199"/>
    </source>
</evidence>
<keyword evidence="8" id="KW-1185">Reference proteome</keyword>
<gene>
    <name evidence="7" type="ORF">NDN08_002952</name>
</gene>
<evidence type="ECO:0000313" key="7">
    <source>
        <dbReference type="EMBL" id="KAJ8906459.1"/>
    </source>
</evidence>
<feature type="transmembrane region" description="Helical" evidence="6">
    <location>
        <begin position="224"/>
        <end position="245"/>
    </location>
</feature>
<comment type="similarity">
    <text evidence="2">Belongs to the multi antimicrobial extrusion (MATE) (TC 2.A.66.1) family.</text>
</comment>
<organism evidence="7 8">
    <name type="scientific">Rhodosorus marinus</name>
    <dbReference type="NCBI Taxonomy" id="101924"/>
    <lineage>
        <taxon>Eukaryota</taxon>
        <taxon>Rhodophyta</taxon>
        <taxon>Stylonematophyceae</taxon>
        <taxon>Stylonematales</taxon>
        <taxon>Stylonemataceae</taxon>
        <taxon>Rhodosorus</taxon>
    </lineage>
</organism>
<dbReference type="GO" id="GO:0042910">
    <property type="term" value="F:xenobiotic transmembrane transporter activity"/>
    <property type="evidence" value="ECO:0007669"/>
    <property type="project" value="InterPro"/>
</dbReference>
<evidence type="ECO:0000256" key="6">
    <source>
        <dbReference type="SAM" id="Phobius"/>
    </source>
</evidence>
<name>A0AAV8UWM9_9RHOD</name>